<comment type="similarity">
    <text evidence="4">Belongs to the RBR family. Ariadne subfamily.</text>
</comment>
<dbReference type="PROSITE" id="PS00518">
    <property type="entry name" value="ZF_RING_1"/>
    <property type="match status" value="1"/>
</dbReference>
<dbReference type="EMBL" id="KZ451987">
    <property type="protein sequence ID" value="PKA54058.1"/>
    <property type="molecule type" value="Genomic_DNA"/>
</dbReference>
<keyword evidence="10" id="KW-0833">Ubl conjugation pathway</keyword>
<dbReference type="InterPro" id="IPR013083">
    <property type="entry name" value="Znf_RING/FYVE/PHD"/>
</dbReference>
<comment type="catalytic activity">
    <reaction evidence="1">
        <text>[E2 ubiquitin-conjugating enzyme]-S-ubiquitinyl-L-cysteine + [acceptor protein]-L-lysine = [E2 ubiquitin-conjugating enzyme]-L-cysteine + [acceptor protein]-N(6)-ubiquitinyl-L-lysine.</text>
        <dbReference type="EC" id="2.3.2.31"/>
    </reaction>
</comment>
<evidence type="ECO:0000256" key="11">
    <source>
        <dbReference type="ARBA" id="ARBA00022833"/>
    </source>
</evidence>
<keyword evidence="16" id="KW-1185">Reference proteome</keyword>
<evidence type="ECO:0000256" key="3">
    <source>
        <dbReference type="ARBA" id="ARBA00003976"/>
    </source>
</evidence>
<accession>A0A2I0AET9</accession>
<evidence type="ECO:0000256" key="5">
    <source>
        <dbReference type="ARBA" id="ARBA00012251"/>
    </source>
</evidence>
<keyword evidence="6" id="KW-0808">Transferase</keyword>
<dbReference type="InterPro" id="IPR044066">
    <property type="entry name" value="TRIAD_supradom"/>
</dbReference>
<dbReference type="GO" id="GO:0008270">
    <property type="term" value="F:zinc ion binding"/>
    <property type="evidence" value="ECO:0007669"/>
    <property type="project" value="UniProtKB-KW"/>
</dbReference>
<evidence type="ECO:0000259" key="13">
    <source>
        <dbReference type="PROSITE" id="PS50089"/>
    </source>
</evidence>
<dbReference type="PANTHER" id="PTHR11685">
    <property type="entry name" value="RBR FAMILY RING FINGER AND IBR DOMAIN-CONTAINING"/>
    <property type="match status" value="1"/>
</dbReference>
<dbReference type="SMART" id="SM00647">
    <property type="entry name" value="IBR"/>
    <property type="match status" value="1"/>
</dbReference>
<dbReference type="InterPro" id="IPR031127">
    <property type="entry name" value="E3_UB_ligase_RBR"/>
</dbReference>
<dbReference type="InterPro" id="IPR018957">
    <property type="entry name" value="Znf_C3HC4_RING-type"/>
</dbReference>
<feature type="domain" description="RING-type" evidence="13">
    <location>
        <begin position="47"/>
        <end position="92"/>
    </location>
</feature>
<keyword evidence="11" id="KW-0862">Zinc</keyword>
<name>A0A2I0AET9_9ASPA</name>
<evidence type="ECO:0000256" key="4">
    <source>
        <dbReference type="ARBA" id="ARBA00005884"/>
    </source>
</evidence>
<evidence type="ECO:0000256" key="9">
    <source>
        <dbReference type="ARBA" id="ARBA00022771"/>
    </source>
</evidence>
<evidence type="ECO:0000256" key="7">
    <source>
        <dbReference type="ARBA" id="ARBA00022723"/>
    </source>
</evidence>
<dbReference type="Gene3D" id="3.30.40.10">
    <property type="entry name" value="Zinc/RING finger domain, C3HC4 (zinc finger)"/>
    <property type="match status" value="1"/>
</dbReference>
<evidence type="ECO:0000256" key="12">
    <source>
        <dbReference type="PROSITE-ProRule" id="PRU00175"/>
    </source>
</evidence>
<dbReference type="OrthoDB" id="10009520at2759"/>
<evidence type="ECO:0000313" key="16">
    <source>
        <dbReference type="Proteomes" id="UP000236161"/>
    </source>
</evidence>
<dbReference type="CDD" id="cd22582">
    <property type="entry name" value="BRcat_RBR_unk"/>
    <property type="match status" value="1"/>
</dbReference>
<dbReference type="Pfam" id="PF00097">
    <property type="entry name" value="zf-C3HC4"/>
    <property type="match status" value="1"/>
</dbReference>
<feature type="domain" description="RING-type" evidence="14">
    <location>
        <begin position="43"/>
        <end position="260"/>
    </location>
</feature>
<evidence type="ECO:0000259" key="14">
    <source>
        <dbReference type="PROSITE" id="PS51873"/>
    </source>
</evidence>
<gene>
    <name evidence="15" type="ORF">AXF42_Ash016223</name>
</gene>
<dbReference type="Pfam" id="PF01485">
    <property type="entry name" value="IBR"/>
    <property type="match status" value="1"/>
</dbReference>
<evidence type="ECO:0000256" key="1">
    <source>
        <dbReference type="ARBA" id="ARBA00001798"/>
    </source>
</evidence>
<evidence type="ECO:0000256" key="2">
    <source>
        <dbReference type="ARBA" id="ARBA00001947"/>
    </source>
</evidence>
<evidence type="ECO:0000313" key="15">
    <source>
        <dbReference type="EMBL" id="PKA54058.1"/>
    </source>
</evidence>
<keyword evidence="7" id="KW-0479">Metal-binding</keyword>
<dbReference type="FunFam" id="3.30.40.10:FF:000230">
    <property type="entry name" value="RBR-type E3 ubiquitin transferase"/>
    <property type="match status" value="1"/>
</dbReference>
<keyword evidence="8" id="KW-0677">Repeat</keyword>
<dbReference type="InterPro" id="IPR001841">
    <property type="entry name" value="Znf_RING"/>
</dbReference>
<organism evidence="15 16">
    <name type="scientific">Apostasia shenzhenica</name>
    <dbReference type="NCBI Taxonomy" id="1088818"/>
    <lineage>
        <taxon>Eukaryota</taxon>
        <taxon>Viridiplantae</taxon>
        <taxon>Streptophyta</taxon>
        <taxon>Embryophyta</taxon>
        <taxon>Tracheophyta</taxon>
        <taxon>Spermatophyta</taxon>
        <taxon>Magnoliopsida</taxon>
        <taxon>Liliopsida</taxon>
        <taxon>Asparagales</taxon>
        <taxon>Orchidaceae</taxon>
        <taxon>Apostasioideae</taxon>
        <taxon>Apostasia</taxon>
    </lineage>
</organism>
<evidence type="ECO:0000256" key="10">
    <source>
        <dbReference type="ARBA" id="ARBA00022786"/>
    </source>
</evidence>
<comment type="cofactor">
    <cofactor evidence="2">
        <name>Zn(2+)</name>
        <dbReference type="ChEBI" id="CHEBI:29105"/>
    </cofactor>
</comment>
<dbReference type="SUPFAM" id="SSF57850">
    <property type="entry name" value="RING/U-box"/>
    <property type="match status" value="3"/>
</dbReference>
<dbReference type="GO" id="GO:0016567">
    <property type="term" value="P:protein ubiquitination"/>
    <property type="evidence" value="ECO:0007669"/>
    <property type="project" value="InterPro"/>
</dbReference>
<reference evidence="15 16" key="1">
    <citation type="journal article" date="2017" name="Nature">
        <title>The Apostasia genome and the evolution of orchids.</title>
        <authorList>
            <person name="Zhang G.Q."/>
            <person name="Liu K.W."/>
            <person name="Li Z."/>
            <person name="Lohaus R."/>
            <person name="Hsiao Y.Y."/>
            <person name="Niu S.C."/>
            <person name="Wang J.Y."/>
            <person name="Lin Y.C."/>
            <person name="Xu Q."/>
            <person name="Chen L.J."/>
            <person name="Yoshida K."/>
            <person name="Fujiwara S."/>
            <person name="Wang Z.W."/>
            <person name="Zhang Y.Q."/>
            <person name="Mitsuda N."/>
            <person name="Wang M."/>
            <person name="Liu G.H."/>
            <person name="Pecoraro L."/>
            <person name="Huang H.X."/>
            <person name="Xiao X.J."/>
            <person name="Lin M."/>
            <person name="Wu X.Y."/>
            <person name="Wu W.L."/>
            <person name="Chen Y.Y."/>
            <person name="Chang S.B."/>
            <person name="Sakamoto S."/>
            <person name="Ohme-Takagi M."/>
            <person name="Yagi M."/>
            <person name="Zeng S.J."/>
            <person name="Shen C.Y."/>
            <person name="Yeh C.M."/>
            <person name="Luo Y.B."/>
            <person name="Tsai W.C."/>
            <person name="Van de Peer Y."/>
            <person name="Liu Z.J."/>
        </authorList>
    </citation>
    <scope>NUCLEOTIDE SEQUENCE [LARGE SCALE GENOMIC DNA]</scope>
    <source>
        <strain evidence="16">cv. Shenzhen</strain>
        <tissue evidence="15">Stem</tissue>
    </source>
</reference>
<dbReference type="PROSITE" id="PS50089">
    <property type="entry name" value="ZF_RING_2"/>
    <property type="match status" value="1"/>
</dbReference>
<evidence type="ECO:0000256" key="6">
    <source>
        <dbReference type="ARBA" id="ARBA00022679"/>
    </source>
</evidence>
<sequence length="311" mass="36018">MKVASNSSLNKMKNVIVIQDDTNDDRQKKHSEPNTSKAARVKKSLTCGICFEPKPLSDLLFMKSCSHSFCSRCVAEYVSSKVEENVAEIVCPHSDCKSGMLEPDFCKPILAREVFDRWCDVLCECAIKLKFYCPFKDCSALLVDERGEEVIREAECPHCHRLFCAQCRSSWHPEMACEDFQMLGKNERERGDLLLMDLAKEKEWRRCPACCFYVEKISGCLFLRCRNFRFKPVDFTFSVEKEKYINTKAQGMGSQQQPRMTSQSFQKLGKNERDSGDLLLMNLAEKEGWKRCPACRFYVERLWGCPFIRCR</sequence>
<dbReference type="PROSITE" id="PS51873">
    <property type="entry name" value="TRIAD"/>
    <property type="match status" value="1"/>
</dbReference>
<dbReference type="InterPro" id="IPR002867">
    <property type="entry name" value="IBR_dom"/>
</dbReference>
<comment type="function">
    <text evidence="3">Might act as an E3 ubiquitin-protein ligase, or as part of E3 complex, which accepts ubiquitin from specific E2 ubiquitin-conjugating enzymes and then transfers it to substrates.</text>
</comment>
<dbReference type="STRING" id="1088818.A0A2I0AET9"/>
<protein>
    <recommendedName>
        <fullName evidence="5">RBR-type E3 ubiquitin transferase</fullName>
        <ecNumber evidence="5">2.3.2.31</ecNumber>
    </recommendedName>
</protein>
<dbReference type="GO" id="GO:0061630">
    <property type="term" value="F:ubiquitin protein ligase activity"/>
    <property type="evidence" value="ECO:0007669"/>
    <property type="project" value="UniProtKB-EC"/>
</dbReference>
<dbReference type="EC" id="2.3.2.31" evidence="5"/>
<evidence type="ECO:0000256" key="8">
    <source>
        <dbReference type="ARBA" id="ARBA00022737"/>
    </source>
</evidence>
<dbReference type="InterPro" id="IPR017907">
    <property type="entry name" value="Znf_RING_CS"/>
</dbReference>
<dbReference type="Proteomes" id="UP000236161">
    <property type="component" value="Unassembled WGS sequence"/>
</dbReference>
<dbReference type="AlphaFoldDB" id="A0A2I0AET9"/>
<keyword evidence="9 12" id="KW-0863">Zinc-finger</keyword>
<proteinExistence type="inferred from homology"/>